<dbReference type="GO" id="GO:0030054">
    <property type="term" value="C:cell junction"/>
    <property type="evidence" value="ECO:0007669"/>
    <property type="project" value="UniProtKB-ARBA"/>
</dbReference>
<evidence type="ECO:0000256" key="8">
    <source>
        <dbReference type="ARBA" id="ARBA00023180"/>
    </source>
</evidence>
<dbReference type="GO" id="GO:0007155">
    <property type="term" value="P:cell adhesion"/>
    <property type="evidence" value="ECO:0007669"/>
    <property type="project" value="UniProtKB-ARBA"/>
</dbReference>
<dbReference type="Gene3D" id="2.170.300.10">
    <property type="entry name" value="Tie2 ligand-binding domain superfamily"/>
    <property type="match status" value="2"/>
</dbReference>
<dbReference type="PANTHER" id="PTHR10574">
    <property type="entry name" value="NETRIN/LAMININ-RELATED"/>
    <property type="match status" value="1"/>
</dbReference>
<feature type="disulfide bond" evidence="10">
    <location>
        <begin position="178"/>
        <end position="187"/>
    </location>
</feature>
<dbReference type="PANTHER" id="PTHR10574:SF428">
    <property type="entry name" value="LAMININ SUBUNIT ALPHA-1-LIKE PROTEIN"/>
    <property type="match status" value="1"/>
</dbReference>
<feature type="domain" description="Laminin EGF-like" evidence="11">
    <location>
        <begin position="568"/>
        <end position="612"/>
    </location>
</feature>
<feature type="domain" description="Laminin IV type A" evidence="12">
    <location>
        <begin position="228"/>
        <end position="415"/>
    </location>
</feature>
<feature type="disulfide bond" evidence="10">
    <location>
        <begin position="634"/>
        <end position="643"/>
    </location>
</feature>
<keyword evidence="5" id="KW-0677">Repeat</keyword>
<keyword evidence="4" id="KW-0732">Signal</keyword>
<dbReference type="FunFam" id="2.10.25.10:FF:000580">
    <property type="entry name" value="Wing blister, isoform B"/>
    <property type="match status" value="1"/>
</dbReference>
<evidence type="ECO:0000256" key="10">
    <source>
        <dbReference type="PROSITE-ProRule" id="PRU00460"/>
    </source>
</evidence>
<dbReference type="GO" id="GO:0005604">
    <property type="term" value="C:basement membrane"/>
    <property type="evidence" value="ECO:0007669"/>
    <property type="project" value="UniProtKB-SubCell"/>
</dbReference>
<feature type="domain" description="Laminin EGF-like" evidence="11">
    <location>
        <begin position="613"/>
        <end position="659"/>
    </location>
</feature>
<accession>A0A482W1Q5</accession>
<dbReference type="GO" id="GO:0009887">
    <property type="term" value="P:animal organ morphogenesis"/>
    <property type="evidence" value="ECO:0007669"/>
    <property type="project" value="TreeGrafter"/>
</dbReference>
<dbReference type="FunFam" id="2.10.25.10:FF:000090">
    <property type="entry name" value="laminin subunit alpha"/>
    <property type="match status" value="1"/>
</dbReference>
<keyword evidence="14" id="KW-1185">Reference proteome</keyword>
<evidence type="ECO:0000256" key="2">
    <source>
        <dbReference type="ARBA" id="ARBA00022525"/>
    </source>
</evidence>
<dbReference type="PROSITE" id="PS01248">
    <property type="entry name" value="EGF_LAM_1"/>
    <property type="match status" value="4"/>
</dbReference>
<dbReference type="Gene3D" id="2.10.25.10">
    <property type="entry name" value="Laminin"/>
    <property type="match status" value="6"/>
</dbReference>
<dbReference type="STRING" id="1661398.A0A482W1Q5"/>
<dbReference type="Pfam" id="PF24973">
    <property type="entry name" value="EGF_LMN_ATRN"/>
    <property type="match status" value="1"/>
</dbReference>
<keyword evidence="3" id="KW-0272">Extracellular matrix</keyword>
<dbReference type="InterPro" id="IPR002049">
    <property type="entry name" value="LE_dom"/>
</dbReference>
<evidence type="ECO:0000256" key="6">
    <source>
        <dbReference type="ARBA" id="ARBA00022869"/>
    </source>
</evidence>
<dbReference type="AlphaFoldDB" id="A0A482W1Q5"/>
<name>A0A482W1Q5_ASBVE</name>
<dbReference type="FunFam" id="2.10.25.10:FF:000574">
    <property type="entry name" value="laminin subunit alpha-1 isoform X1"/>
    <property type="match status" value="1"/>
</dbReference>
<dbReference type="OrthoDB" id="8545473at2759"/>
<protein>
    <submittedName>
        <fullName evidence="13">Laminin B domain containing protein</fullName>
    </submittedName>
</protein>
<dbReference type="PRINTS" id="PR00011">
    <property type="entry name" value="EGFLAMININ"/>
</dbReference>
<keyword evidence="8" id="KW-0325">Glycoprotein</keyword>
<dbReference type="InterPro" id="IPR000034">
    <property type="entry name" value="Laminin_IV"/>
</dbReference>
<dbReference type="GO" id="GO:0048468">
    <property type="term" value="P:cell development"/>
    <property type="evidence" value="ECO:0007669"/>
    <property type="project" value="UniProtKB-ARBA"/>
</dbReference>
<dbReference type="FunFam" id="2.10.25.10:FF:000011">
    <property type="entry name" value="Cadherin EGF LAG seven-pass G-type receptor"/>
    <property type="match status" value="1"/>
</dbReference>
<dbReference type="CDD" id="cd00055">
    <property type="entry name" value="EGF_Lam"/>
    <property type="match status" value="6"/>
</dbReference>
<dbReference type="FunFam" id="2.10.25.10:FF:000074">
    <property type="entry name" value="Laminin subunit alpha"/>
    <property type="match status" value="1"/>
</dbReference>
<dbReference type="GO" id="GO:0048731">
    <property type="term" value="P:system development"/>
    <property type="evidence" value="ECO:0007669"/>
    <property type="project" value="UniProtKB-ARBA"/>
</dbReference>
<keyword evidence="2" id="KW-0964">Secreted</keyword>
<feature type="disulfide bond" evidence="10">
    <location>
        <begin position="472"/>
        <end position="481"/>
    </location>
</feature>
<reference evidence="13 14" key="1">
    <citation type="submission" date="2017-03" db="EMBL/GenBank/DDBJ databases">
        <title>Genome of the blue death feigning beetle - Asbolus verrucosus.</title>
        <authorList>
            <person name="Rider S.D."/>
        </authorList>
    </citation>
    <scope>NUCLEOTIDE SEQUENCE [LARGE SCALE GENOMIC DNA]</scope>
    <source>
        <strain evidence="13">Butters</strain>
        <tissue evidence="13">Head and leg muscle</tissue>
    </source>
</reference>
<evidence type="ECO:0000256" key="4">
    <source>
        <dbReference type="ARBA" id="ARBA00022729"/>
    </source>
</evidence>
<evidence type="ECO:0000256" key="7">
    <source>
        <dbReference type="ARBA" id="ARBA00023157"/>
    </source>
</evidence>
<dbReference type="InterPro" id="IPR050440">
    <property type="entry name" value="Laminin/Netrin_ECM"/>
</dbReference>
<dbReference type="Pfam" id="PF00053">
    <property type="entry name" value="EGF_laminin"/>
    <property type="match status" value="8"/>
</dbReference>
<gene>
    <name evidence="13" type="ORF">BDFB_006254</name>
</gene>
<dbReference type="FunFam" id="2.10.25.10:FF:000033">
    <property type="entry name" value="Laminin subunit alpha 2"/>
    <property type="match status" value="1"/>
</dbReference>
<dbReference type="SUPFAM" id="SSF57196">
    <property type="entry name" value="EGF/Laminin"/>
    <property type="match status" value="7"/>
</dbReference>
<feature type="disulfide bond" evidence="10">
    <location>
        <begin position="615"/>
        <end position="632"/>
    </location>
</feature>
<feature type="domain" description="Laminin EGF-like" evidence="11">
    <location>
        <begin position="660"/>
        <end position="707"/>
    </location>
</feature>
<comment type="caution">
    <text evidence="13">The sequence shown here is derived from an EMBL/GenBank/DDBJ whole genome shotgun (WGS) entry which is preliminary data.</text>
</comment>
<proteinExistence type="predicted"/>
<organism evidence="13 14">
    <name type="scientific">Asbolus verrucosus</name>
    <name type="common">Desert ironclad beetle</name>
    <dbReference type="NCBI Taxonomy" id="1661398"/>
    <lineage>
        <taxon>Eukaryota</taxon>
        <taxon>Metazoa</taxon>
        <taxon>Ecdysozoa</taxon>
        <taxon>Arthropoda</taxon>
        <taxon>Hexapoda</taxon>
        <taxon>Insecta</taxon>
        <taxon>Pterygota</taxon>
        <taxon>Neoptera</taxon>
        <taxon>Endopterygota</taxon>
        <taxon>Coleoptera</taxon>
        <taxon>Polyphaga</taxon>
        <taxon>Cucujiformia</taxon>
        <taxon>Tenebrionidae</taxon>
        <taxon>Pimeliinae</taxon>
        <taxon>Asbolus</taxon>
    </lineage>
</organism>
<evidence type="ECO:0000313" key="13">
    <source>
        <dbReference type="EMBL" id="RZC38567.1"/>
    </source>
</evidence>
<dbReference type="InterPro" id="IPR000742">
    <property type="entry name" value="EGF"/>
</dbReference>
<evidence type="ECO:0000313" key="14">
    <source>
        <dbReference type="Proteomes" id="UP000292052"/>
    </source>
</evidence>
<evidence type="ECO:0000259" key="12">
    <source>
        <dbReference type="PROSITE" id="PS51115"/>
    </source>
</evidence>
<keyword evidence="6" id="KW-0084">Basement membrane</keyword>
<dbReference type="Pfam" id="PF00052">
    <property type="entry name" value="Laminin_B"/>
    <property type="match status" value="1"/>
</dbReference>
<dbReference type="SMART" id="SM00180">
    <property type="entry name" value="EGF_Lam"/>
    <property type="match status" value="8"/>
</dbReference>
<evidence type="ECO:0000259" key="11">
    <source>
        <dbReference type="PROSITE" id="PS50027"/>
    </source>
</evidence>
<dbReference type="PROSITE" id="PS50027">
    <property type="entry name" value="EGF_LAM_2"/>
    <property type="match status" value="5"/>
</dbReference>
<evidence type="ECO:0000256" key="5">
    <source>
        <dbReference type="ARBA" id="ARBA00022737"/>
    </source>
</evidence>
<feature type="disulfide bond" evidence="10">
    <location>
        <begin position="613"/>
        <end position="625"/>
    </location>
</feature>
<keyword evidence="7 10" id="KW-1015">Disulfide bond</keyword>
<feature type="disulfide bond" evidence="10">
    <location>
        <begin position="660"/>
        <end position="672"/>
    </location>
</feature>
<evidence type="ECO:0000256" key="1">
    <source>
        <dbReference type="ARBA" id="ARBA00004302"/>
    </source>
</evidence>
<feature type="disulfide bond" evidence="10">
    <location>
        <begin position="662"/>
        <end position="679"/>
    </location>
</feature>
<feature type="non-terminal residue" evidence="13">
    <location>
        <position position="1"/>
    </location>
</feature>
<dbReference type="FunFam" id="2.10.25.10:FF:000069">
    <property type="entry name" value="Laminin subunit alpha 1"/>
    <property type="match status" value="1"/>
</dbReference>
<keyword evidence="9 10" id="KW-0424">Laminin EGF-like domain</keyword>
<comment type="caution">
    <text evidence="10">Lacks conserved residue(s) required for the propagation of feature annotation.</text>
</comment>
<dbReference type="InterPro" id="IPR056863">
    <property type="entry name" value="LMN_ATRN_NET-like_EGF"/>
</dbReference>
<comment type="subcellular location">
    <subcellularLocation>
        <location evidence="1">Secreted</location>
        <location evidence="1">Extracellular space</location>
        <location evidence="1">Extracellular matrix</location>
        <location evidence="1">Basement membrane</location>
    </subcellularLocation>
</comment>
<feature type="disulfide bond" evidence="10">
    <location>
        <begin position="585"/>
        <end position="594"/>
    </location>
</feature>
<feature type="disulfide bond" evidence="10">
    <location>
        <begin position="681"/>
        <end position="690"/>
    </location>
</feature>
<dbReference type="PROSITE" id="PS51115">
    <property type="entry name" value="LAMININ_IVA"/>
    <property type="match status" value="1"/>
</dbReference>
<feature type="domain" description="Laminin EGF-like" evidence="11">
    <location>
        <begin position="454"/>
        <end position="502"/>
    </location>
</feature>
<dbReference type="SMART" id="SM00281">
    <property type="entry name" value="LamB"/>
    <property type="match status" value="1"/>
</dbReference>
<dbReference type="EMBL" id="QDEB01042170">
    <property type="protein sequence ID" value="RZC38567.1"/>
    <property type="molecule type" value="Genomic_DNA"/>
</dbReference>
<dbReference type="SMART" id="SM00181">
    <property type="entry name" value="EGF"/>
    <property type="match status" value="5"/>
</dbReference>
<dbReference type="GO" id="GO:0009888">
    <property type="term" value="P:tissue development"/>
    <property type="evidence" value="ECO:0007669"/>
    <property type="project" value="TreeGrafter"/>
</dbReference>
<evidence type="ECO:0000256" key="9">
    <source>
        <dbReference type="ARBA" id="ARBA00023292"/>
    </source>
</evidence>
<evidence type="ECO:0000256" key="3">
    <source>
        <dbReference type="ARBA" id="ARBA00022530"/>
    </source>
</evidence>
<dbReference type="Proteomes" id="UP000292052">
    <property type="component" value="Unassembled WGS sequence"/>
</dbReference>
<sequence length="708" mass="77322">HPECECAHHTCGSNCDKCCPMYNQRQWGPGSSRDARQCLPCNCHGYAKSCHYDENVDRAGLSMDINGNYQGGGVCDNCTAHTTGINCERCMPGYYQPPETPRHADKPCVKCDCTPPGSLGTCVQEGEFAGTCDCLPGYEGKKCDACTSGYKGWPKCESCPCDPRGVLEMEDCEGECICKANVEGKLCDHCKSGHFSLRSDNPEGCTQCFCSDVTTLCEVILVTPKKIQTLNGWLTTDLNISEVVKPIWDDKGLFSIGNYELPNIESLYWLAPTPYLANKLEYYGSLFTFKVHWVIMRGDTSGKPTTGPNIIMVGNNGLKIAHGNDFFTASNMTFRIKMSEAGWYHIPPDVSDIVTRMKRTQYVGDPVNRRQFLGILANVSHILLRATFHTDQIESLLEEATMHADSDLEITDVEKCSCPSGYSGLSCESCAFGYVRIMTNTTSKWAQQGFCGKCDCNGHSETCNPDTGECFCQHNTVGENCERCKPGFYGNPLRGTAEDCKKCACPLENDENNFSPSCQLDYFGKDDEKDGGYVCTQCPKGYTGDHCEICDDGYFGNPTIIGSICTPCNCNGGPCDRVTGQCLSCKGNTEGWRCERCKSGHYGDASTSNCISCQCDPLGAVSKDCHIETGQCQCRQRFTGRTCNKCETGYGNVTALCAPCACDPVGSKSGVCDQHTGLCECRPGVEGFHCDTCQNLHYGLSESGCEVL</sequence>
<feature type="domain" description="Laminin EGF-like" evidence="11">
    <location>
        <begin position="159"/>
        <end position="207"/>
    </location>
</feature>